<feature type="region of interest" description="Disordered" evidence="1">
    <location>
        <begin position="1"/>
        <end position="29"/>
    </location>
</feature>
<keyword evidence="4" id="KW-1185">Reference proteome</keyword>
<dbReference type="KEGG" id="lamb:KBB96_14325"/>
<protein>
    <submittedName>
        <fullName evidence="3">Potassium-transporting ATPase subunit F</fullName>
    </submittedName>
</protein>
<gene>
    <name evidence="3" type="ORF">KBB96_14325</name>
</gene>
<dbReference type="RefSeq" id="WP_211630128.1">
    <property type="nucleotide sequence ID" value="NZ_CP073100.1"/>
</dbReference>
<dbReference type="AlphaFoldDB" id="A0A975IYD8"/>
<dbReference type="InterPro" id="IPR011726">
    <property type="entry name" value="KdpF"/>
</dbReference>
<evidence type="ECO:0000313" key="3">
    <source>
        <dbReference type="EMBL" id="QUE50039.1"/>
    </source>
</evidence>
<accession>A0A975IYD8</accession>
<proteinExistence type="predicted"/>
<evidence type="ECO:0000256" key="2">
    <source>
        <dbReference type="SAM" id="Phobius"/>
    </source>
</evidence>
<reference evidence="3" key="1">
    <citation type="submission" date="2021-04" db="EMBL/GenBank/DDBJ databases">
        <title>Luteolibacter sp. 32A isolated from the skin of an Anderson's salamander (Ambystoma andersonii).</title>
        <authorList>
            <person name="Spergser J."/>
            <person name="Busse H.-J."/>
        </authorList>
    </citation>
    <scope>NUCLEOTIDE SEQUENCE</scope>
    <source>
        <strain evidence="3">32A</strain>
    </source>
</reference>
<dbReference type="GO" id="GO:0008556">
    <property type="term" value="F:P-type potassium transmembrane transporter activity"/>
    <property type="evidence" value="ECO:0007669"/>
    <property type="project" value="InterPro"/>
</dbReference>
<organism evidence="3 4">
    <name type="scientific">Luteolibacter ambystomatis</name>
    <dbReference type="NCBI Taxonomy" id="2824561"/>
    <lineage>
        <taxon>Bacteria</taxon>
        <taxon>Pseudomonadati</taxon>
        <taxon>Verrucomicrobiota</taxon>
        <taxon>Verrucomicrobiia</taxon>
        <taxon>Verrucomicrobiales</taxon>
        <taxon>Verrucomicrobiaceae</taxon>
        <taxon>Luteolibacter</taxon>
    </lineage>
</organism>
<dbReference type="EMBL" id="CP073100">
    <property type="protein sequence ID" value="QUE50039.1"/>
    <property type="molecule type" value="Genomic_DNA"/>
</dbReference>
<evidence type="ECO:0000256" key="1">
    <source>
        <dbReference type="SAM" id="MobiDB-lite"/>
    </source>
</evidence>
<keyword evidence="2" id="KW-0472">Membrane</keyword>
<dbReference type="Proteomes" id="UP000676169">
    <property type="component" value="Chromosome"/>
</dbReference>
<sequence>MIPTSNQGHDRPHLHRHHRRVLRPGGGIRPLLRSPLNPPAMELILIGVIALALIAYLLVAMLYPERF</sequence>
<dbReference type="Pfam" id="PF09604">
    <property type="entry name" value="Potass_KdpF"/>
    <property type="match status" value="1"/>
</dbReference>
<evidence type="ECO:0000313" key="4">
    <source>
        <dbReference type="Proteomes" id="UP000676169"/>
    </source>
</evidence>
<name>A0A975IYD8_9BACT</name>
<feature type="compositionally biased region" description="Basic residues" evidence="1">
    <location>
        <begin position="12"/>
        <end position="22"/>
    </location>
</feature>
<feature type="transmembrane region" description="Helical" evidence="2">
    <location>
        <begin position="43"/>
        <end position="63"/>
    </location>
</feature>
<keyword evidence="2" id="KW-1133">Transmembrane helix</keyword>
<keyword evidence="2" id="KW-0812">Transmembrane</keyword>
<dbReference type="GO" id="GO:0005886">
    <property type="term" value="C:plasma membrane"/>
    <property type="evidence" value="ECO:0007669"/>
    <property type="project" value="InterPro"/>
</dbReference>